<dbReference type="EMBL" id="MFQY01000027">
    <property type="protein sequence ID" value="OGH89806.1"/>
    <property type="molecule type" value="Genomic_DNA"/>
</dbReference>
<sequence length="66" mass="7427">MTAENYLLLRCISRISLIVKRTAERTLVRKVCDLSVKRHSISAGLRSFNTIALQAAFRIISSIFSS</sequence>
<proteinExistence type="predicted"/>
<gene>
    <name evidence="1" type="ORF">A2469_01155</name>
</gene>
<dbReference type="Proteomes" id="UP000178895">
    <property type="component" value="Unassembled WGS sequence"/>
</dbReference>
<accession>A0A1F6P0W1</accession>
<organism evidence="1 2">
    <name type="scientific">Candidatus Magasanikbacteria bacterium RIFOXYC2_FULL_40_16</name>
    <dbReference type="NCBI Taxonomy" id="1798703"/>
    <lineage>
        <taxon>Bacteria</taxon>
        <taxon>Candidatus Magasanikiibacteriota</taxon>
    </lineage>
</organism>
<reference evidence="1 2" key="1">
    <citation type="journal article" date="2016" name="Nat. Commun.">
        <title>Thousands of microbial genomes shed light on interconnected biogeochemical processes in an aquifer system.</title>
        <authorList>
            <person name="Anantharaman K."/>
            <person name="Brown C.T."/>
            <person name="Hug L.A."/>
            <person name="Sharon I."/>
            <person name="Castelle C.J."/>
            <person name="Probst A.J."/>
            <person name="Thomas B.C."/>
            <person name="Singh A."/>
            <person name="Wilkins M.J."/>
            <person name="Karaoz U."/>
            <person name="Brodie E.L."/>
            <person name="Williams K.H."/>
            <person name="Hubbard S.S."/>
            <person name="Banfield J.F."/>
        </authorList>
    </citation>
    <scope>NUCLEOTIDE SEQUENCE [LARGE SCALE GENOMIC DNA]</scope>
</reference>
<evidence type="ECO:0000313" key="1">
    <source>
        <dbReference type="EMBL" id="OGH89806.1"/>
    </source>
</evidence>
<protein>
    <submittedName>
        <fullName evidence="1">Uncharacterized protein</fullName>
    </submittedName>
</protein>
<evidence type="ECO:0000313" key="2">
    <source>
        <dbReference type="Proteomes" id="UP000178895"/>
    </source>
</evidence>
<name>A0A1F6P0W1_9BACT</name>
<comment type="caution">
    <text evidence="1">The sequence shown here is derived from an EMBL/GenBank/DDBJ whole genome shotgun (WGS) entry which is preliminary data.</text>
</comment>
<dbReference type="AlphaFoldDB" id="A0A1F6P0W1"/>